<comment type="caution">
    <text evidence="6">The sequence shown here is derived from an EMBL/GenBank/DDBJ whole genome shotgun (WGS) entry which is preliminary data.</text>
</comment>
<evidence type="ECO:0000256" key="2">
    <source>
        <dbReference type="ARBA" id="ARBA00022729"/>
    </source>
</evidence>
<dbReference type="SUPFAM" id="SSF56399">
    <property type="entry name" value="ADP-ribosylation"/>
    <property type="match status" value="1"/>
</dbReference>
<proteinExistence type="predicted"/>
<sequence length="383" mass="43965">MAPHRALLLACIVTLHVALSTQALPKDLWKESLMSSTEHIVYRPDKISPHELRAKGGFWPSGPAPGRHVFMPPVNLSLYRHDQGALDPKTRDDWGFISTMSRYPLALNWLQIRSHLPAYIYAIHATPNFVNVDESLRWFAKSRDAQDYAAVGHIPFDQVMGWRRITYDQYSPGNLLIAAEEENSLYNKSRYDSETWSGAEFQLAVFPPQHEVVRDKLQPWCDEENCHPSWAATAAKAAALRLLASKIAVRSLKLHFRLSQETLAGTLDSILVRIGESLPFTIFRSPNSGWQRHLDVDMKYAFGEQPIVLANLTMLRILQRRGDRIWPDDFKVNGIRLEALTSLSDVPIEVNKFNNMERWVGTRETGIRVVWRRQISAEDWKWE</sequence>
<evidence type="ECO:0000256" key="3">
    <source>
        <dbReference type="ARBA" id="ARBA00023026"/>
    </source>
</evidence>
<feature type="chain" id="PRO_5013061555" evidence="5">
    <location>
        <begin position="24"/>
        <end position="383"/>
    </location>
</feature>
<keyword evidence="7" id="KW-1185">Reference proteome</keyword>
<dbReference type="OrthoDB" id="4925061at2759"/>
<dbReference type="AlphaFoldDB" id="A0A2C5YWS3"/>
<dbReference type="Pfam" id="PF01375">
    <property type="entry name" value="Enterotoxin_a"/>
    <property type="match status" value="1"/>
</dbReference>
<gene>
    <name evidence="6" type="ORF">CDD80_4684</name>
</gene>
<reference evidence="6 7" key="1">
    <citation type="submission" date="2017-06" db="EMBL/GenBank/DDBJ databases">
        <title>Ant-infecting Ophiocordyceps genomes reveal a high diversity of potential behavioral manipulation genes and a possible major role for enterotoxins.</title>
        <authorList>
            <person name="De Bekker C."/>
            <person name="Evans H.C."/>
            <person name="Brachmann A."/>
            <person name="Hughes D.P."/>
        </authorList>
    </citation>
    <scope>NUCLEOTIDE SEQUENCE [LARGE SCALE GENOMIC DNA]</scope>
    <source>
        <strain evidence="6 7">Map16</strain>
    </source>
</reference>
<dbReference type="PRINTS" id="PR00771">
    <property type="entry name" value="ENTEROTOXINA"/>
</dbReference>
<evidence type="ECO:0000256" key="4">
    <source>
        <dbReference type="ARBA" id="ARBA00023157"/>
    </source>
</evidence>
<dbReference type="GO" id="GO:0090729">
    <property type="term" value="F:toxin activity"/>
    <property type="evidence" value="ECO:0007669"/>
    <property type="project" value="UniProtKB-KW"/>
</dbReference>
<dbReference type="EMBL" id="NJES01000438">
    <property type="protein sequence ID" value="PHH72206.1"/>
    <property type="molecule type" value="Genomic_DNA"/>
</dbReference>
<evidence type="ECO:0000313" key="7">
    <source>
        <dbReference type="Proteomes" id="UP000226431"/>
    </source>
</evidence>
<keyword evidence="4" id="KW-1015">Disulfide bond</keyword>
<keyword evidence="1" id="KW-0800">Toxin</keyword>
<evidence type="ECO:0000256" key="5">
    <source>
        <dbReference type="SAM" id="SignalP"/>
    </source>
</evidence>
<keyword evidence="2 5" id="KW-0732">Signal</keyword>
<dbReference type="InterPro" id="IPR001144">
    <property type="entry name" value="Enterotoxin_A"/>
</dbReference>
<evidence type="ECO:0000256" key="1">
    <source>
        <dbReference type="ARBA" id="ARBA00022656"/>
    </source>
</evidence>
<protein>
    <submittedName>
        <fullName evidence="6">Putative enterotoxin</fullName>
    </submittedName>
</protein>
<accession>A0A2C5YWS3</accession>
<evidence type="ECO:0000313" key="6">
    <source>
        <dbReference type="EMBL" id="PHH72206.1"/>
    </source>
</evidence>
<keyword evidence="3" id="KW-0843">Virulence</keyword>
<name>A0A2C5YWS3_9HYPO</name>
<organism evidence="6 7">
    <name type="scientific">Ophiocordyceps camponoti-rufipedis</name>
    <dbReference type="NCBI Taxonomy" id="2004952"/>
    <lineage>
        <taxon>Eukaryota</taxon>
        <taxon>Fungi</taxon>
        <taxon>Dikarya</taxon>
        <taxon>Ascomycota</taxon>
        <taxon>Pezizomycotina</taxon>
        <taxon>Sordariomycetes</taxon>
        <taxon>Hypocreomycetidae</taxon>
        <taxon>Hypocreales</taxon>
        <taxon>Ophiocordycipitaceae</taxon>
        <taxon>Ophiocordyceps</taxon>
    </lineage>
</organism>
<dbReference type="Gene3D" id="3.90.210.10">
    <property type="entry name" value="Heat-Labile Enterotoxin, subunit A"/>
    <property type="match status" value="1"/>
</dbReference>
<feature type="signal peptide" evidence="5">
    <location>
        <begin position="1"/>
        <end position="23"/>
    </location>
</feature>
<dbReference type="Proteomes" id="UP000226431">
    <property type="component" value="Unassembled WGS sequence"/>
</dbReference>